<evidence type="ECO:0000256" key="3">
    <source>
        <dbReference type="ARBA" id="ARBA00023274"/>
    </source>
</evidence>
<evidence type="ECO:0000256" key="5">
    <source>
        <dbReference type="HAMAP-Rule" id="MF_00374"/>
    </source>
</evidence>
<feature type="coiled-coil region" evidence="6">
    <location>
        <begin position="4"/>
        <end position="31"/>
    </location>
</feature>
<dbReference type="CDD" id="cd00427">
    <property type="entry name" value="Ribosomal_L29_HIP"/>
    <property type="match status" value="1"/>
</dbReference>
<evidence type="ECO:0000256" key="2">
    <source>
        <dbReference type="ARBA" id="ARBA00022980"/>
    </source>
</evidence>
<keyword evidence="2 5" id="KW-0689">Ribosomal protein</keyword>
<dbReference type="InterPro" id="IPR001854">
    <property type="entry name" value="Ribosomal_uL29"/>
</dbReference>
<dbReference type="GO" id="GO:0003735">
    <property type="term" value="F:structural constituent of ribosome"/>
    <property type="evidence" value="ECO:0007669"/>
    <property type="project" value="InterPro"/>
</dbReference>
<dbReference type="Pfam" id="PF00831">
    <property type="entry name" value="Ribosomal_L29"/>
    <property type="match status" value="1"/>
</dbReference>
<comment type="caution">
    <text evidence="7">The sequence shown here is derived from an EMBL/GenBank/DDBJ whole genome shotgun (WGS) entry which is preliminary data.</text>
</comment>
<dbReference type="AlphaFoldDB" id="A0A0G0YWS3"/>
<evidence type="ECO:0000313" key="7">
    <source>
        <dbReference type="EMBL" id="KKS41067.1"/>
    </source>
</evidence>
<dbReference type="GO" id="GO:1990904">
    <property type="term" value="C:ribonucleoprotein complex"/>
    <property type="evidence" value="ECO:0007669"/>
    <property type="project" value="UniProtKB-KW"/>
</dbReference>
<keyword evidence="3 5" id="KW-0687">Ribonucleoprotein</keyword>
<gene>
    <name evidence="5" type="primary">rpmC</name>
    <name evidence="7" type="ORF">UV02_C0033G0006</name>
</gene>
<dbReference type="InterPro" id="IPR036049">
    <property type="entry name" value="Ribosomal_uL29_sf"/>
</dbReference>
<dbReference type="GO" id="GO:0005840">
    <property type="term" value="C:ribosome"/>
    <property type="evidence" value="ECO:0007669"/>
    <property type="project" value="UniProtKB-KW"/>
</dbReference>
<comment type="similarity">
    <text evidence="1 5">Belongs to the universal ribosomal protein uL29 family.</text>
</comment>
<name>A0A0G0YWS3_9BACT</name>
<dbReference type="NCBIfam" id="TIGR00012">
    <property type="entry name" value="L29"/>
    <property type="match status" value="1"/>
</dbReference>
<dbReference type="EMBL" id="LCCW01000033">
    <property type="protein sequence ID" value="KKS41067.1"/>
    <property type="molecule type" value="Genomic_DNA"/>
</dbReference>
<evidence type="ECO:0000256" key="6">
    <source>
        <dbReference type="SAM" id="Coils"/>
    </source>
</evidence>
<organism evidence="7 8">
    <name type="scientific">Candidatus Kuenenbacteria bacterium GW2011_GWA2_42_15</name>
    <dbReference type="NCBI Taxonomy" id="1618677"/>
    <lineage>
        <taxon>Bacteria</taxon>
        <taxon>Candidatus Kueneniibacteriota</taxon>
    </lineage>
</organism>
<accession>A0A0G0YWS3</accession>
<evidence type="ECO:0000256" key="4">
    <source>
        <dbReference type="ARBA" id="ARBA00035204"/>
    </source>
</evidence>
<evidence type="ECO:0000256" key="1">
    <source>
        <dbReference type="ARBA" id="ARBA00009254"/>
    </source>
</evidence>
<protein>
    <recommendedName>
        <fullName evidence="4 5">Large ribosomal subunit protein uL29</fullName>
    </recommendedName>
</protein>
<reference evidence="7 8" key="1">
    <citation type="journal article" date="2015" name="Nature">
        <title>rRNA introns, odd ribosomes, and small enigmatic genomes across a large radiation of phyla.</title>
        <authorList>
            <person name="Brown C.T."/>
            <person name="Hug L.A."/>
            <person name="Thomas B.C."/>
            <person name="Sharon I."/>
            <person name="Castelle C.J."/>
            <person name="Singh A."/>
            <person name="Wilkins M.J."/>
            <person name="Williams K.H."/>
            <person name="Banfield J.F."/>
        </authorList>
    </citation>
    <scope>NUCLEOTIDE SEQUENCE [LARGE SCALE GENOMIC DNA]</scope>
</reference>
<dbReference type="Gene3D" id="1.10.287.310">
    <property type="match status" value="1"/>
</dbReference>
<dbReference type="GO" id="GO:0006412">
    <property type="term" value="P:translation"/>
    <property type="evidence" value="ECO:0007669"/>
    <property type="project" value="UniProtKB-UniRule"/>
</dbReference>
<keyword evidence="6" id="KW-0175">Coiled coil</keyword>
<evidence type="ECO:0000313" key="8">
    <source>
        <dbReference type="Proteomes" id="UP000034516"/>
    </source>
</evidence>
<dbReference type="HAMAP" id="MF_00374">
    <property type="entry name" value="Ribosomal_uL29"/>
    <property type="match status" value="1"/>
</dbReference>
<proteinExistence type="inferred from homology"/>
<dbReference type="Proteomes" id="UP000034516">
    <property type="component" value="Unassembled WGS sequence"/>
</dbReference>
<sequence>MALKELKTQSIDELKKLLAEKRNRLRVMRFKVAQRQLKKVHEIKSVKKEIARLLTFINQGFGDKRAASK</sequence>
<dbReference type="SUPFAM" id="SSF46561">
    <property type="entry name" value="Ribosomal protein L29 (L29p)"/>
    <property type="match status" value="1"/>
</dbReference>